<dbReference type="GO" id="GO:0008277">
    <property type="term" value="P:regulation of G protein-coupled receptor signaling pathway"/>
    <property type="evidence" value="ECO:0007669"/>
    <property type="project" value="InterPro"/>
</dbReference>
<feature type="transmembrane region" description="Helical" evidence="11">
    <location>
        <begin position="185"/>
        <end position="205"/>
    </location>
</feature>
<dbReference type="GeneID" id="108248989"/>
<evidence type="ECO:0000256" key="3">
    <source>
        <dbReference type="ARBA" id="ARBA00022448"/>
    </source>
</evidence>
<feature type="chain" id="PRO_5018548381" evidence="12">
    <location>
        <begin position="18"/>
        <end position="208"/>
    </location>
</feature>
<dbReference type="InterPro" id="IPR038126">
    <property type="entry name" value="RAMP_sf"/>
</dbReference>
<evidence type="ECO:0000256" key="7">
    <source>
        <dbReference type="ARBA" id="ARBA00022989"/>
    </source>
</evidence>
<evidence type="ECO:0000256" key="6">
    <source>
        <dbReference type="ARBA" id="ARBA00022729"/>
    </source>
</evidence>
<keyword evidence="14" id="KW-1185">Reference proteome</keyword>
<dbReference type="PANTHER" id="PTHR14076">
    <property type="entry name" value="RECEPTOR ACTIVITY MODIFYING PROTEIN RAMP"/>
    <property type="match status" value="1"/>
</dbReference>
<evidence type="ECO:0000256" key="5">
    <source>
        <dbReference type="ARBA" id="ARBA00022692"/>
    </source>
</evidence>
<proteinExistence type="inferred from homology"/>
<dbReference type="GeneTree" id="ENSGT00940000168205"/>
<evidence type="ECO:0000256" key="8">
    <source>
        <dbReference type="ARBA" id="ARBA00023136"/>
    </source>
</evidence>
<dbReference type="Pfam" id="PF04901">
    <property type="entry name" value="RAMP"/>
    <property type="match status" value="1"/>
</dbReference>
<evidence type="ECO:0000256" key="12">
    <source>
        <dbReference type="SAM" id="SignalP"/>
    </source>
</evidence>
<reference evidence="13" key="2">
    <citation type="submission" date="2025-09" db="UniProtKB">
        <authorList>
            <consortium name="Ensembl"/>
        </authorList>
    </citation>
    <scope>IDENTIFICATION</scope>
</reference>
<dbReference type="Proteomes" id="UP000264800">
    <property type="component" value="Unplaced"/>
</dbReference>
<keyword evidence="3" id="KW-0813">Transport</keyword>
<organism evidence="13 14">
    <name type="scientific">Kryptolebias marmoratus</name>
    <name type="common">Mangrove killifish</name>
    <name type="synonym">Rivulus marmoratus</name>
    <dbReference type="NCBI Taxonomy" id="37003"/>
    <lineage>
        <taxon>Eukaryota</taxon>
        <taxon>Metazoa</taxon>
        <taxon>Chordata</taxon>
        <taxon>Craniata</taxon>
        <taxon>Vertebrata</taxon>
        <taxon>Euteleostomi</taxon>
        <taxon>Actinopterygii</taxon>
        <taxon>Neopterygii</taxon>
        <taxon>Teleostei</taxon>
        <taxon>Neoteleostei</taxon>
        <taxon>Acanthomorphata</taxon>
        <taxon>Ovalentaria</taxon>
        <taxon>Atherinomorphae</taxon>
        <taxon>Cyprinodontiformes</taxon>
        <taxon>Rivulidae</taxon>
        <taxon>Kryptolebias</taxon>
    </lineage>
</organism>
<evidence type="ECO:0000256" key="10">
    <source>
        <dbReference type="ARBA" id="ARBA00023170"/>
    </source>
</evidence>
<dbReference type="GO" id="GO:0032870">
    <property type="term" value="P:cellular response to hormone stimulus"/>
    <property type="evidence" value="ECO:0007669"/>
    <property type="project" value="TreeGrafter"/>
</dbReference>
<dbReference type="Ensembl" id="ENSKMAT00000026382.1">
    <property type="protein sequence ID" value="ENSKMAP00000026056.1"/>
    <property type="gene ID" value="ENSKMAG00000019316.1"/>
</dbReference>
<accession>A0A3Q3BAC7</accession>
<reference evidence="13" key="1">
    <citation type="submission" date="2025-08" db="UniProtKB">
        <authorList>
            <consortium name="Ensembl"/>
        </authorList>
    </citation>
    <scope>IDENTIFICATION</scope>
</reference>
<dbReference type="GO" id="GO:0043235">
    <property type="term" value="C:receptor complex"/>
    <property type="evidence" value="ECO:0007669"/>
    <property type="project" value="TreeGrafter"/>
</dbReference>
<dbReference type="GO" id="GO:0015026">
    <property type="term" value="F:coreceptor activity"/>
    <property type="evidence" value="ECO:0007669"/>
    <property type="project" value="InterPro"/>
</dbReference>
<dbReference type="GO" id="GO:0001525">
    <property type="term" value="P:angiogenesis"/>
    <property type="evidence" value="ECO:0007669"/>
    <property type="project" value="TreeGrafter"/>
</dbReference>
<keyword evidence="9" id="KW-1015">Disulfide bond</keyword>
<dbReference type="STRING" id="37003.ENSKMAP00000026056"/>
<dbReference type="GO" id="GO:0031623">
    <property type="term" value="P:receptor internalization"/>
    <property type="evidence" value="ECO:0007669"/>
    <property type="project" value="TreeGrafter"/>
</dbReference>
<evidence type="ECO:0000256" key="11">
    <source>
        <dbReference type="SAM" id="Phobius"/>
    </source>
</evidence>
<dbReference type="Gene3D" id="1.10.150.510">
    <property type="entry name" value="Receptor activity modifying family"/>
    <property type="match status" value="1"/>
</dbReference>
<dbReference type="OrthoDB" id="9416539at2759"/>
<comment type="similarity">
    <text evidence="2">Belongs to the RAMP family.</text>
</comment>
<comment type="subcellular location">
    <subcellularLocation>
        <location evidence="1">Cell membrane</location>
        <topology evidence="1">Single-pass type I membrane protein</topology>
    </subcellularLocation>
</comment>
<evidence type="ECO:0000313" key="13">
    <source>
        <dbReference type="Ensembl" id="ENSKMAP00000026056.1"/>
    </source>
</evidence>
<dbReference type="GO" id="GO:0009986">
    <property type="term" value="C:cell surface"/>
    <property type="evidence" value="ECO:0007669"/>
    <property type="project" value="TreeGrafter"/>
</dbReference>
<evidence type="ECO:0000313" key="14">
    <source>
        <dbReference type="Proteomes" id="UP000264800"/>
    </source>
</evidence>
<dbReference type="GO" id="GO:0006816">
    <property type="term" value="P:calcium ion transport"/>
    <property type="evidence" value="ECO:0007669"/>
    <property type="project" value="TreeGrafter"/>
</dbReference>
<dbReference type="GO" id="GO:0006886">
    <property type="term" value="P:intracellular protein transport"/>
    <property type="evidence" value="ECO:0007669"/>
    <property type="project" value="InterPro"/>
</dbReference>
<keyword evidence="5 11" id="KW-0812">Transmembrane</keyword>
<keyword evidence="10" id="KW-0675">Receptor</keyword>
<keyword evidence="8 11" id="KW-0472">Membrane</keyword>
<evidence type="ECO:0000256" key="9">
    <source>
        <dbReference type="ARBA" id="ARBA00023157"/>
    </source>
</evidence>
<evidence type="ECO:0000256" key="1">
    <source>
        <dbReference type="ARBA" id="ARBA00004251"/>
    </source>
</evidence>
<dbReference type="GO" id="GO:0072659">
    <property type="term" value="P:protein localization to plasma membrane"/>
    <property type="evidence" value="ECO:0007669"/>
    <property type="project" value="TreeGrafter"/>
</dbReference>
<dbReference type="AlphaFoldDB" id="A0A3Q3BAC7"/>
<dbReference type="GO" id="GO:0005886">
    <property type="term" value="C:plasma membrane"/>
    <property type="evidence" value="ECO:0007669"/>
    <property type="project" value="UniProtKB-SubCell"/>
</dbReference>
<name>A0A3Q3BAC7_KRYMA</name>
<sequence length="208" mass="23810">MTIYLLLPALVLGSVASQSAGTTERRLDDVLNQTFTVFPTKHSPTEPNNQTSFLHRDETAEPEELNWNRSSAVITEDDESFQEQESEFPHRLCRRDLLVPLRNIYCGEPFHAEMQKIPPEDRCVLENVIRPYNDLTVCLEILTSQIECYYPNPDTEDFFLDIHSSYFHNCTEEEEAQAEDAPTSLVVALTIIPVSFIPVLVYLSVRKS</sequence>
<dbReference type="RefSeq" id="XP_037836606.1">
    <property type="nucleotide sequence ID" value="XM_037980678.1"/>
</dbReference>
<dbReference type="RefSeq" id="XP_017293566.1">
    <property type="nucleotide sequence ID" value="XM_017438077.3"/>
</dbReference>
<keyword evidence="4" id="KW-1003">Cell membrane</keyword>
<dbReference type="PANTHER" id="PTHR14076:SF9">
    <property type="entry name" value="RECEPTOR ACTIVITY-MODIFYING PROTEIN 2"/>
    <property type="match status" value="1"/>
</dbReference>
<evidence type="ECO:0000256" key="2">
    <source>
        <dbReference type="ARBA" id="ARBA00007087"/>
    </source>
</evidence>
<keyword evidence="6 12" id="KW-0732">Signal</keyword>
<dbReference type="KEGG" id="kmr:108248989"/>
<protein>
    <submittedName>
        <fullName evidence="13">Uncharacterized LOC108248989</fullName>
    </submittedName>
</protein>
<dbReference type="InterPro" id="IPR006985">
    <property type="entry name" value="RAMP"/>
</dbReference>
<keyword evidence="7 11" id="KW-1133">Transmembrane helix</keyword>
<evidence type="ECO:0000256" key="4">
    <source>
        <dbReference type="ARBA" id="ARBA00022475"/>
    </source>
</evidence>
<dbReference type="GO" id="GO:0007186">
    <property type="term" value="P:G protein-coupled receptor signaling pathway"/>
    <property type="evidence" value="ECO:0007669"/>
    <property type="project" value="TreeGrafter"/>
</dbReference>
<feature type="signal peptide" evidence="12">
    <location>
        <begin position="1"/>
        <end position="17"/>
    </location>
</feature>
<dbReference type="OMA" id="VWKSKVQ"/>